<evidence type="ECO:0000313" key="2">
    <source>
        <dbReference type="EMBL" id="TCS95090.1"/>
    </source>
</evidence>
<dbReference type="AlphaFoldDB" id="A0A4R3L7X6"/>
<dbReference type="EMBL" id="SMAG01000003">
    <property type="protein sequence ID" value="TCS95090.1"/>
    <property type="molecule type" value="Genomic_DNA"/>
</dbReference>
<organism evidence="2 3">
    <name type="scientific">Hazenella coriacea</name>
    <dbReference type="NCBI Taxonomy" id="1179467"/>
    <lineage>
        <taxon>Bacteria</taxon>
        <taxon>Bacillati</taxon>
        <taxon>Bacillota</taxon>
        <taxon>Bacilli</taxon>
        <taxon>Bacillales</taxon>
        <taxon>Thermoactinomycetaceae</taxon>
        <taxon>Hazenella</taxon>
    </lineage>
</organism>
<proteinExistence type="predicted"/>
<feature type="transmembrane region" description="Helical" evidence="1">
    <location>
        <begin position="12"/>
        <end position="27"/>
    </location>
</feature>
<protein>
    <submittedName>
        <fullName evidence="2">DUF3054 family protein</fullName>
    </submittedName>
</protein>
<comment type="caution">
    <text evidence="2">The sequence shown here is derived from an EMBL/GenBank/DDBJ whole genome shotgun (WGS) entry which is preliminary data.</text>
</comment>
<evidence type="ECO:0000256" key="1">
    <source>
        <dbReference type="SAM" id="Phobius"/>
    </source>
</evidence>
<feature type="transmembrane region" description="Helical" evidence="1">
    <location>
        <begin position="39"/>
        <end position="61"/>
    </location>
</feature>
<feature type="transmembrane region" description="Helical" evidence="1">
    <location>
        <begin position="73"/>
        <end position="93"/>
    </location>
</feature>
<dbReference type="Proteomes" id="UP000294937">
    <property type="component" value="Unassembled WGS sequence"/>
</dbReference>
<name>A0A4R3L7X6_9BACL</name>
<accession>A0A4R3L7X6</accession>
<feature type="transmembrane region" description="Helical" evidence="1">
    <location>
        <begin position="99"/>
        <end position="118"/>
    </location>
</feature>
<keyword evidence="1" id="KW-0812">Transmembrane</keyword>
<dbReference type="OrthoDB" id="2468360at2"/>
<keyword evidence="3" id="KW-1185">Reference proteome</keyword>
<sequence length="138" mass="16274">MRLFNSTHTKWLLLGDLLILLIFSWLGRVTHEMPVDMGIVLWTTFPFAITWLLVAPTLGIYSTTSLESKRQMFFRTSGTVFISITLSIWFRSILTQHPFHWLFYVVTLLALLPLFLIWRVTYTWIYQRVHATHNPSTN</sequence>
<gene>
    <name evidence="2" type="ORF">EDD58_103516</name>
</gene>
<dbReference type="InterPro" id="IPR021414">
    <property type="entry name" value="DUF3054"/>
</dbReference>
<evidence type="ECO:0000313" key="3">
    <source>
        <dbReference type="Proteomes" id="UP000294937"/>
    </source>
</evidence>
<keyword evidence="1" id="KW-0472">Membrane</keyword>
<dbReference type="PANTHER" id="PTHR35283:SF3">
    <property type="entry name" value="T12C22.21 PROTEIN"/>
    <property type="match status" value="1"/>
</dbReference>
<dbReference type="Pfam" id="PF11255">
    <property type="entry name" value="DUF3054"/>
    <property type="match status" value="1"/>
</dbReference>
<dbReference type="PANTHER" id="PTHR35283">
    <property type="entry name" value="T12C22.21 PROTEIN"/>
    <property type="match status" value="1"/>
</dbReference>
<dbReference type="RefSeq" id="WP_131924442.1">
    <property type="nucleotide sequence ID" value="NZ_SMAG01000003.1"/>
</dbReference>
<reference evidence="2 3" key="1">
    <citation type="submission" date="2019-03" db="EMBL/GenBank/DDBJ databases">
        <title>Genomic Encyclopedia of Type Strains, Phase IV (KMG-IV): sequencing the most valuable type-strain genomes for metagenomic binning, comparative biology and taxonomic classification.</title>
        <authorList>
            <person name="Goeker M."/>
        </authorList>
    </citation>
    <scope>NUCLEOTIDE SEQUENCE [LARGE SCALE GENOMIC DNA]</scope>
    <source>
        <strain evidence="2 3">DSM 45707</strain>
    </source>
</reference>
<keyword evidence="1" id="KW-1133">Transmembrane helix</keyword>